<protein>
    <submittedName>
        <fullName evidence="3">Uncharacterized protein</fullName>
    </submittedName>
</protein>
<evidence type="ECO:0000313" key="4">
    <source>
        <dbReference type="Proteomes" id="UP000612808"/>
    </source>
</evidence>
<reference evidence="3" key="1">
    <citation type="submission" date="2021-01" db="EMBL/GenBank/DDBJ databases">
        <title>Whole genome shotgun sequence of Actinocatenispora rupis NBRC 107355.</title>
        <authorList>
            <person name="Komaki H."/>
            <person name="Tamura T."/>
        </authorList>
    </citation>
    <scope>NUCLEOTIDE SEQUENCE</scope>
    <source>
        <strain evidence="3">NBRC 107355</strain>
    </source>
</reference>
<keyword evidence="2" id="KW-1133">Transmembrane helix</keyword>
<accession>A0A8J3J7E6</accession>
<comment type="caution">
    <text evidence="3">The sequence shown here is derived from an EMBL/GenBank/DDBJ whole genome shotgun (WGS) entry which is preliminary data.</text>
</comment>
<dbReference type="EMBL" id="BOMB01000012">
    <property type="protein sequence ID" value="GID11517.1"/>
    <property type="molecule type" value="Genomic_DNA"/>
</dbReference>
<feature type="transmembrane region" description="Helical" evidence="2">
    <location>
        <begin position="133"/>
        <end position="156"/>
    </location>
</feature>
<sequence>MLAGRRGNPPAEYDTRSVTGRDRAAAGDGPMADPDRTDDRDTTDALDPDDAELAAELDLPEHGQAYKLGYLVARLLPRVLFPVGAVFAVIGLFHQSWSIFVMCGIVAVAIVLHGIAEIMDYEVLRGLPTGTRTLVVGIVSLAIGAALGITTIVFALTH</sequence>
<keyword evidence="4" id="KW-1185">Reference proteome</keyword>
<name>A0A8J3J7E6_9ACTN</name>
<proteinExistence type="predicted"/>
<gene>
    <name evidence="3" type="ORF">Aru02nite_24060</name>
</gene>
<keyword evidence="2" id="KW-0472">Membrane</keyword>
<feature type="compositionally biased region" description="Basic and acidic residues" evidence="1">
    <location>
        <begin position="33"/>
        <end position="43"/>
    </location>
</feature>
<evidence type="ECO:0000256" key="2">
    <source>
        <dbReference type="SAM" id="Phobius"/>
    </source>
</evidence>
<feature type="region of interest" description="Disordered" evidence="1">
    <location>
        <begin position="1"/>
        <end position="44"/>
    </location>
</feature>
<organism evidence="3 4">
    <name type="scientific">Actinocatenispora rupis</name>
    <dbReference type="NCBI Taxonomy" id="519421"/>
    <lineage>
        <taxon>Bacteria</taxon>
        <taxon>Bacillati</taxon>
        <taxon>Actinomycetota</taxon>
        <taxon>Actinomycetes</taxon>
        <taxon>Micromonosporales</taxon>
        <taxon>Micromonosporaceae</taxon>
        <taxon>Actinocatenispora</taxon>
    </lineage>
</organism>
<feature type="transmembrane region" description="Helical" evidence="2">
    <location>
        <begin position="99"/>
        <end position="121"/>
    </location>
</feature>
<evidence type="ECO:0000256" key="1">
    <source>
        <dbReference type="SAM" id="MobiDB-lite"/>
    </source>
</evidence>
<dbReference type="AlphaFoldDB" id="A0A8J3J7E6"/>
<dbReference type="Proteomes" id="UP000612808">
    <property type="component" value="Unassembled WGS sequence"/>
</dbReference>
<feature type="transmembrane region" description="Helical" evidence="2">
    <location>
        <begin position="75"/>
        <end position="93"/>
    </location>
</feature>
<evidence type="ECO:0000313" key="3">
    <source>
        <dbReference type="EMBL" id="GID11517.1"/>
    </source>
</evidence>
<feature type="compositionally biased region" description="Basic and acidic residues" evidence="1">
    <location>
        <begin position="13"/>
        <end position="25"/>
    </location>
</feature>
<keyword evidence="2" id="KW-0812">Transmembrane</keyword>